<evidence type="ECO:0000259" key="2">
    <source>
        <dbReference type="Pfam" id="PF21347"/>
    </source>
</evidence>
<feature type="chain" id="PRO_5043722717" description="DUF3108 domain-containing protein" evidence="1">
    <location>
        <begin position="20"/>
        <end position="235"/>
    </location>
</feature>
<dbReference type="EMBL" id="JANRHJ010000020">
    <property type="protein sequence ID" value="MCR8875123.1"/>
    <property type="molecule type" value="Genomic_DNA"/>
</dbReference>
<feature type="domain" description="DUF3108" evidence="2">
    <location>
        <begin position="25"/>
        <end position="229"/>
    </location>
</feature>
<comment type="caution">
    <text evidence="3">The sequence shown here is derived from an EMBL/GenBank/DDBJ whole genome shotgun (WGS) entry which is preliminary data.</text>
</comment>
<gene>
    <name evidence="3" type="ORF">NW209_14070</name>
</gene>
<dbReference type="RefSeq" id="WP_022339553.1">
    <property type="nucleotide sequence ID" value="NZ_JADYTI010000079.1"/>
</dbReference>
<dbReference type="Gene3D" id="2.40.360.20">
    <property type="match status" value="1"/>
</dbReference>
<keyword evidence="1" id="KW-0732">Signal</keyword>
<evidence type="ECO:0000313" key="4">
    <source>
        <dbReference type="Proteomes" id="UP001204579"/>
    </source>
</evidence>
<accession>A0AAW5N9W0</accession>
<organism evidence="3 4">
    <name type="scientific">Phocaeicola barnesiae</name>
    <dbReference type="NCBI Taxonomy" id="376804"/>
    <lineage>
        <taxon>Bacteria</taxon>
        <taxon>Pseudomonadati</taxon>
        <taxon>Bacteroidota</taxon>
        <taxon>Bacteroidia</taxon>
        <taxon>Bacteroidales</taxon>
        <taxon>Bacteroidaceae</taxon>
        <taxon>Phocaeicola</taxon>
    </lineage>
</organism>
<protein>
    <recommendedName>
        <fullName evidence="2">DUF3108 domain-containing protein</fullName>
    </recommendedName>
</protein>
<evidence type="ECO:0000313" key="3">
    <source>
        <dbReference type="EMBL" id="MCR8875123.1"/>
    </source>
</evidence>
<dbReference type="AlphaFoldDB" id="A0AAW5N9W0"/>
<dbReference type="Proteomes" id="UP001204579">
    <property type="component" value="Unassembled WGS sequence"/>
</dbReference>
<dbReference type="Pfam" id="PF21347">
    <property type="entry name" value="DUF3108_like"/>
    <property type="match status" value="1"/>
</dbReference>
<evidence type="ECO:0000256" key="1">
    <source>
        <dbReference type="SAM" id="SignalP"/>
    </source>
</evidence>
<name>A0AAW5N9W0_9BACT</name>
<proteinExistence type="predicted"/>
<sequence>MKKFLLCVVALLSSHVMHAQYFCSEEGTELRYVNYDGAGQGISDENITVTNVSKEGNMLKACYFDKIVTTKVKDNTTYTLYNWSYDGEKTVCAEDLMYGPYIDSDSDPQGYNEQARMRMLDEKKFNGDNSWSLADDAAAGSSMPDRFYEYVPKMLKTEVTISGGSCLGTEQVSTTAGKFDCVKISYLKRTKVVLKTTTVRVTEWYAKGVGLVKSESFDLKGKPAGKTLLVKITKK</sequence>
<feature type="signal peptide" evidence="1">
    <location>
        <begin position="1"/>
        <end position="19"/>
    </location>
</feature>
<keyword evidence="4" id="KW-1185">Reference proteome</keyword>
<dbReference type="InterPro" id="IPR049279">
    <property type="entry name" value="DUF3108-like"/>
</dbReference>
<reference evidence="3 4" key="1">
    <citation type="submission" date="2022-08" db="EMBL/GenBank/DDBJ databases">
        <authorList>
            <person name="Zeman M."/>
            <person name="Kubasova T."/>
        </authorList>
    </citation>
    <scope>NUCLEOTIDE SEQUENCE [LARGE SCALE GENOMIC DNA]</scope>
    <source>
        <strain evidence="3 4">ET62</strain>
    </source>
</reference>